<dbReference type="SUPFAM" id="SSF53098">
    <property type="entry name" value="Ribonuclease H-like"/>
    <property type="match status" value="1"/>
</dbReference>
<dbReference type="Gene3D" id="3.30.420.10">
    <property type="entry name" value="Ribonuclease H-like superfamily/Ribonuclease H"/>
    <property type="match status" value="1"/>
</dbReference>
<dbReference type="InterPro" id="IPR036397">
    <property type="entry name" value="RNaseH_sf"/>
</dbReference>
<organism evidence="2 3">
    <name type="scientific">Araneus ventricosus</name>
    <name type="common">Orbweaver spider</name>
    <name type="synonym">Epeira ventricosa</name>
    <dbReference type="NCBI Taxonomy" id="182803"/>
    <lineage>
        <taxon>Eukaryota</taxon>
        <taxon>Metazoa</taxon>
        <taxon>Ecdysozoa</taxon>
        <taxon>Arthropoda</taxon>
        <taxon>Chelicerata</taxon>
        <taxon>Arachnida</taxon>
        <taxon>Araneae</taxon>
        <taxon>Araneomorphae</taxon>
        <taxon>Entelegynae</taxon>
        <taxon>Araneoidea</taxon>
        <taxon>Araneidae</taxon>
        <taxon>Araneus</taxon>
    </lineage>
</organism>
<evidence type="ECO:0000259" key="1">
    <source>
        <dbReference type="Pfam" id="PF00075"/>
    </source>
</evidence>
<dbReference type="OrthoDB" id="6437659at2759"/>
<evidence type="ECO:0000313" key="2">
    <source>
        <dbReference type="EMBL" id="GBM91883.1"/>
    </source>
</evidence>
<protein>
    <recommendedName>
        <fullName evidence="1">RNase H type-1 domain-containing protein</fullName>
    </recommendedName>
</protein>
<dbReference type="EMBL" id="BGPR01003740">
    <property type="protein sequence ID" value="GBM91883.1"/>
    <property type="molecule type" value="Genomic_DNA"/>
</dbReference>
<dbReference type="Pfam" id="PF00075">
    <property type="entry name" value="RNase_H"/>
    <property type="match status" value="1"/>
</dbReference>
<dbReference type="InterPro" id="IPR012337">
    <property type="entry name" value="RNaseH-like_sf"/>
</dbReference>
<feature type="domain" description="RNase H type-1" evidence="1">
    <location>
        <begin position="43"/>
        <end position="115"/>
    </location>
</feature>
<dbReference type="InterPro" id="IPR002156">
    <property type="entry name" value="RNaseH_domain"/>
</dbReference>
<sequence>MDCRQKSQCLVVRKAKNQAFALARASKIDNNVQAYVILNSYFAVRWALGKYIKINIFTDCQSSIEALRSFISRSESVIKAKENFKLSGCQIGLAWMKAHAGNPGNELTDHHAKLAQIGGVEKHLSAPYSCVKYRIAKS</sequence>
<dbReference type="Proteomes" id="UP000499080">
    <property type="component" value="Unassembled WGS sequence"/>
</dbReference>
<reference evidence="2 3" key="1">
    <citation type="journal article" date="2019" name="Sci. Rep.">
        <title>Orb-weaving spider Araneus ventricosus genome elucidates the spidroin gene catalogue.</title>
        <authorList>
            <person name="Kono N."/>
            <person name="Nakamura H."/>
            <person name="Ohtoshi R."/>
            <person name="Moran D.A.P."/>
            <person name="Shinohara A."/>
            <person name="Yoshida Y."/>
            <person name="Fujiwara M."/>
            <person name="Mori M."/>
            <person name="Tomita M."/>
            <person name="Arakawa K."/>
        </authorList>
    </citation>
    <scope>NUCLEOTIDE SEQUENCE [LARGE SCALE GENOMIC DNA]</scope>
</reference>
<evidence type="ECO:0000313" key="3">
    <source>
        <dbReference type="Proteomes" id="UP000499080"/>
    </source>
</evidence>
<proteinExistence type="predicted"/>
<dbReference type="GO" id="GO:0004523">
    <property type="term" value="F:RNA-DNA hybrid ribonuclease activity"/>
    <property type="evidence" value="ECO:0007669"/>
    <property type="project" value="InterPro"/>
</dbReference>
<dbReference type="GO" id="GO:0003676">
    <property type="term" value="F:nucleic acid binding"/>
    <property type="evidence" value="ECO:0007669"/>
    <property type="project" value="InterPro"/>
</dbReference>
<comment type="caution">
    <text evidence="2">The sequence shown here is derived from an EMBL/GenBank/DDBJ whole genome shotgun (WGS) entry which is preliminary data.</text>
</comment>
<dbReference type="AlphaFoldDB" id="A0A4Y2JNB8"/>
<keyword evidence="3" id="KW-1185">Reference proteome</keyword>
<accession>A0A4Y2JNB8</accession>
<gene>
    <name evidence="2" type="ORF">AVEN_270171_1</name>
</gene>
<name>A0A4Y2JNB8_ARAVE</name>